<comment type="caution">
    <text evidence="13">The sequence shown here is derived from an EMBL/GenBank/DDBJ whole genome shotgun (WGS) entry which is preliminary data.</text>
</comment>
<dbReference type="Gene3D" id="1.10.420.10">
    <property type="entry name" value="Peroxidase, domain 2"/>
    <property type="match status" value="1"/>
</dbReference>
<dbReference type="GO" id="GO:0020037">
    <property type="term" value="F:heme binding"/>
    <property type="evidence" value="ECO:0007669"/>
    <property type="project" value="InterPro"/>
</dbReference>
<evidence type="ECO:0000256" key="3">
    <source>
        <dbReference type="ARBA" id="ARBA00022559"/>
    </source>
</evidence>
<evidence type="ECO:0000256" key="7">
    <source>
        <dbReference type="ARBA" id="ARBA00023002"/>
    </source>
</evidence>
<sequence length="131" mass="14549">MSSASLEVGFYEETCPRAEAMDCDGLVLLDSTRGNPTEKESPTRGYQVIDDAKTTLGAYCIRTVSCADILIFAACDFVYFSSAVNYFVPAGRHDDQVSIQSEVLQNNSFPTFNAEQLCRNFANKTSFLMLW</sequence>
<gene>
    <name evidence="13" type="ORF">J5N97_021354</name>
</gene>
<reference evidence="13" key="2">
    <citation type="journal article" date="2022" name="Hortic Res">
        <title>The genome of Dioscorea zingiberensis sheds light on the biosynthesis, origin and evolution of the medicinally important diosgenin saponins.</title>
        <authorList>
            <person name="Li Y."/>
            <person name="Tan C."/>
            <person name="Li Z."/>
            <person name="Guo J."/>
            <person name="Li S."/>
            <person name="Chen X."/>
            <person name="Wang C."/>
            <person name="Dai X."/>
            <person name="Yang H."/>
            <person name="Song W."/>
            <person name="Hou L."/>
            <person name="Xu J."/>
            <person name="Tong Z."/>
            <person name="Xu A."/>
            <person name="Yuan X."/>
            <person name="Wang W."/>
            <person name="Yang Q."/>
            <person name="Chen L."/>
            <person name="Sun Z."/>
            <person name="Wang K."/>
            <person name="Pan B."/>
            <person name="Chen J."/>
            <person name="Bao Y."/>
            <person name="Liu F."/>
            <person name="Qi X."/>
            <person name="Gang D.R."/>
            <person name="Wen J."/>
            <person name="Li J."/>
        </authorList>
    </citation>
    <scope>NUCLEOTIDE SEQUENCE</scope>
    <source>
        <strain evidence="13">Dzin_1.0</strain>
    </source>
</reference>
<proteinExistence type="inferred from homology"/>
<accession>A0A9D5HEJ2</accession>
<name>A0A9D5HEJ2_9LILI</name>
<dbReference type="OrthoDB" id="1660637at2759"/>
<protein>
    <recommendedName>
        <fullName evidence="12">Plant heme peroxidase family profile domain-containing protein</fullName>
    </recommendedName>
</protein>
<feature type="binding site" evidence="10">
    <location>
        <position position="38"/>
    </location>
    <ligand>
        <name>Ca(2+)</name>
        <dbReference type="ChEBI" id="CHEBI:29108"/>
        <label>1</label>
    </ligand>
</feature>
<evidence type="ECO:0000256" key="11">
    <source>
        <dbReference type="RuleBase" id="RU004241"/>
    </source>
</evidence>
<comment type="similarity">
    <text evidence="11">Belongs to the peroxidase family.</text>
</comment>
<dbReference type="EMBL" id="JAGGNH010000005">
    <property type="protein sequence ID" value="KAJ0973395.1"/>
    <property type="molecule type" value="Genomic_DNA"/>
</dbReference>
<evidence type="ECO:0000259" key="12">
    <source>
        <dbReference type="PROSITE" id="PS50873"/>
    </source>
</evidence>
<evidence type="ECO:0000256" key="5">
    <source>
        <dbReference type="ARBA" id="ARBA00022723"/>
    </source>
</evidence>
<evidence type="ECO:0000256" key="9">
    <source>
        <dbReference type="ARBA" id="ARBA00023324"/>
    </source>
</evidence>
<evidence type="ECO:0000256" key="2">
    <source>
        <dbReference type="ARBA" id="ARBA00001970"/>
    </source>
</evidence>
<dbReference type="GO" id="GO:0006979">
    <property type="term" value="P:response to oxidative stress"/>
    <property type="evidence" value="ECO:0007669"/>
    <property type="project" value="InterPro"/>
</dbReference>
<dbReference type="Gene3D" id="1.10.520.10">
    <property type="match status" value="1"/>
</dbReference>
<dbReference type="PRINTS" id="PR00461">
    <property type="entry name" value="PLPEROXIDASE"/>
</dbReference>
<organism evidence="13 14">
    <name type="scientific">Dioscorea zingiberensis</name>
    <dbReference type="NCBI Taxonomy" id="325984"/>
    <lineage>
        <taxon>Eukaryota</taxon>
        <taxon>Viridiplantae</taxon>
        <taxon>Streptophyta</taxon>
        <taxon>Embryophyta</taxon>
        <taxon>Tracheophyta</taxon>
        <taxon>Spermatophyta</taxon>
        <taxon>Magnoliopsida</taxon>
        <taxon>Liliopsida</taxon>
        <taxon>Dioscoreales</taxon>
        <taxon>Dioscoreaceae</taxon>
        <taxon>Dioscorea</taxon>
    </lineage>
</organism>
<evidence type="ECO:0000256" key="8">
    <source>
        <dbReference type="ARBA" id="ARBA00023004"/>
    </source>
</evidence>
<dbReference type="PANTHER" id="PTHR31235">
    <property type="entry name" value="PEROXIDASE 25-RELATED"/>
    <property type="match status" value="1"/>
</dbReference>
<dbReference type="AlphaFoldDB" id="A0A9D5HEJ2"/>
<dbReference type="SUPFAM" id="SSF48113">
    <property type="entry name" value="Heme-dependent peroxidases"/>
    <property type="match status" value="1"/>
</dbReference>
<keyword evidence="14" id="KW-1185">Reference proteome</keyword>
<comment type="cofactor">
    <cofactor evidence="10">
        <name>Ca(2+)</name>
        <dbReference type="ChEBI" id="CHEBI:29108"/>
    </cofactor>
    <text evidence="10">Binds 2 calcium ions per subunit.</text>
</comment>
<dbReference type="Proteomes" id="UP001085076">
    <property type="component" value="Miscellaneous, Linkage group lg05"/>
</dbReference>
<dbReference type="PROSITE" id="PS50873">
    <property type="entry name" value="PEROXIDASE_4"/>
    <property type="match status" value="1"/>
</dbReference>
<keyword evidence="4" id="KW-0349">Heme</keyword>
<evidence type="ECO:0000256" key="10">
    <source>
        <dbReference type="PIRSR" id="PIRSR600823-3"/>
    </source>
</evidence>
<keyword evidence="3" id="KW-0575">Peroxidase</keyword>
<dbReference type="InterPro" id="IPR010255">
    <property type="entry name" value="Haem_peroxidase_sf"/>
</dbReference>
<dbReference type="GO" id="GO:0140825">
    <property type="term" value="F:lactoperoxidase activity"/>
    <property type="evidence" value="ECO:0007669"/>
    <property type="project" value="UniProtKB-EC"/>
</dbReference>
<evidence type="ECO:0000313" key="13">
    <source>
        <dbReference type="EMBL" id="KAJ0973395.1"/>
    </source>
</evidence>
<reference evidence="13" key="1">
    <citation type="submission" date="2021-03" db="EMBL/GenBank/DDBJ databases">
        <authorList>
            <person name="Li Z."/>
            <person name="Yang C."/>
        </authorList>
    </citation>
    <scope>NUCLEOTIDE SEQUENCE</scope>
    <source>
        <strain evidence="13">Dzin_1.0</strain>
        <tissue evidence="13">Leaf</tissue>
    </source>
</reference>
<evidence type="ECO:0000256" key="6">
    <source>
        <dbReference type="ARBA" id="ARBA00022837"/>
    </source>
</evidence>
<keyword evidence="7" id="KW-0560">Oxidoreductase</keyword>
<feature type="binding site" evidence="10">
    <location>
        <position position="24"/>
    </location>
    <ligand>
        <name>Ca(2+)</name>
        <dbReference type="ChEBI" id="CHEBI:29108"/>
        <label>1</label>
    </ligand>
</feature>
<dbReference type="GO" id="GO:0046872">
    <property type="term" value="F:metal ion binding"/>
    <property type="evidence" value="ECO:0007669"/>
    <property type="project" value="UniProtKB-KW"/>
</dbReference>
<keyword evidence="5 10" id="KW-0479">Metal-binding</keyword>
<keyword evidence="6 10" id="KW-0106">Calcium</keyword>
<dbReference type="Pfam" id="PF00141">
    <property type="entry name" value="peroxidase"/>
    <property type="match status" value="1"/>
</dbReference>
<evidence type="ECO:0000313" key="14">
    <source>
        <dbReference type="Proteomes" id="UP001085076"/>
    </source>
</evidence>
<feature type="domain" description="Plant heme peroxidase family profile" evidence="12">
    <location>
        <begin position="23"/>
        <end position="124"/>
    </location>
</feature>
<keyword evidence="8" id="KW-0408">Iron</keyword>
<dbReference type="GO" id="GO:0042744">
    <property type="term" value="P:hydrogen peroxide catabolic process"/>
    <property type="evidence" value="ECO:0007669"/>
    <property type="project" value="UniProtKB-KW"/>
</dbReference>
<dbReference type="InterPro" id="IPR000823">
    <property type="entry name" value="Peroxidase_pln"/>
</dbReference>
<evidence type="ECO:0000256" key="4">
    <source>
        <dbReference type="ARBA" id="ARBA00022617"/>
    </source>
</evidence>
<dbReference type="InterPro" id="IPR002016">
    <property type="entry name" value="Haem_peroxidase"/>
</dbReference>
<keyword evidence="9" id="KW-0376">Hydrogen peroxide</keyword>
<comment type="cofactor">
    <cofactor evidence="2">
        <name>heme b</name>
        <dbReference type="ChEBI" id="CHEBI:60344"/>
    </cofactor>
</comment>
<evidence type="ECO:0000256" key="1">
    <source>
        <dbReference type="ARBA" id="ARBA00000189"/>
    </source>
</evidence>
<comment type="catalytic activity">
    <reaction evidence="1">
        <text>2 a phenolic donor + H2O2 = 2 a phenolic radical donor + 2 H2O</text>
        <dbReference type="Rhea" id="RHEA:56136"/>
        <dbReference type="ChEBI" id="CHEBI:15377"/>
        <dbReference type="ChEBI" id="CHEBI:16240"/>
        <dbReference type="ChEBI" id="CHEBI:139520"/>
        <dbReference type="ChEBI" id="CHEBI:139521"/>
        <dbReference type="EC" id="1.11.1.7"/>
    </reaction>
</comment>